<dbReference type="PRINTS" id="PR00081">
    <property type="entry name" value="GDHRDH"/>
</dbReference>
<comment type="similarity">
    <text evidence="1">Belongs to the short-chain dehydrogenases/reductases (SDR) family.</text>
</comment>
<dbReference type="Gene3D" id="3.40.50.720">
    <property type="entry name" value="NAD(P)-binding Rossmann-like Domain"/>
    <property type="match status" value="1"/>
</dbReference>
<protein>
    <submittedName>
        <fullName evidence="3">Unannotated protein</fullName>
    </submittedName>
</protein>
<evidence type="ECO:0000256" key="2">
    <source>
        <dbReference type="ARBA" id="ARBA00023002"/>
    </source>
</evidence>
<dbReference type="InterPro" id="IPR036291">
    <property type="entry name" value="NAD(P)-bd_dom_sf"/>
</dbReference>
<dbReference type="Pfam" id="PF00106">
    <property type="entry name" value="adh_short"/>
    <property type="match status" value="1"/>
</dbReference>
<proteinExistence type="inferred from homology"/>
<keyword evidence="2" id="KW-0560">Oxidoreductase</keyword>
<dbReference type="GO" id="GO:0016491">
    <property type="term" value="F:oxidoreductase activity"/>
    <property type="evidence" value="ECO:0007669"/>
    <property type="project" value="UniProtKB-KW"/>
</dbReference>
<dbReference type="PANTHER" id="PTHR44196">
    <property type="entry name" value="DEHYDROGENASE/REDUCTASE SDR FAMILY MEMBER 7B"/>
    <property type="match status" value="1"/>
</dbReference>
<dbReference type="PRINTS" id="PR00080">
    <property type="entry name" value="SDRFAMILY"/>
</dbReference>
<dbReference type="GO" id="GO:0016020">
    <property type="term" value="C:membrane"/>
    <property type="evidence" value="ECO:0007669"/>
    <property type="project" value="TreeGrafter"/>
</dbReference>
<dbReference type="SUPFAM" id="SSF51735">
    <property type="entry name" value="NAD(P)-binding Rossmann-fold domains"/>
    <property type="match status" value="1"/>
</dbReference>
<evidence type="ECO:0000256" key="1">
    <source>
        <dbReference type="ARBA" id="ARBA00006484"/>
    </source>
</evidence>
<name>A0A6J6FDQ4_9ZZZZ</name>
<reference evidence="3" key="1">
    <citation type="submission" date="2020-05" db="EMBL/GenBank/DDBJ databases">
        <authorList>
            <person name="Chiriac C."/>
            <person name="Salcher M."/>
            <person name="Ghai R."/>
            <person name="Kavagutti S V."/>
        </authorList>
    </citation>
    <scope>NUCLEOTIDE SEQUENCE</scope>
</reference>
<accession>A0A6J6FDQ4</accession>
<dbReference type="EMBL" id="CAEZUE010000009">
    <property type="protein sequence ID" value="CAB4585024.1"/>
    <property type="molecule type" value="Genomic_DNA"/>
</dbReference>
<gene>
    <name evidence="3" type="ORF">UFOPK1788_00156</name>
</gene>
<dbReference type="AlphaFoldDB" id="A0A6J6FDQ4"/>
<dbReference type="PIRSF" id="PIRSF000126">
    <property type="entry name" value="11-beta-HSD1"/>
    <property type="match status" value="1"/>
</dbReference>
<dbReference type="PANTHER" id="PTHR44196:SF2">
    <property type="entry name" value="SHORT-CHAIN DEHYDROGENASE-RELATED"/>
    <property type="match status" value="1"/>
</dbReference>
<evidence type="ECO:0000313" key="3">
    <source>
        <dbReference type="EMBL" id="CAB4585024.1"/>
    </source>
</evidence>
<sequence length="255" mass="26600">MSTALITGASSGIGKELANALAERGYELILVARRKERLAALAKELTSTHKTTVTVYAMDLSTPGSSAALEKKVLADGHSVDVLVNNAGFGTNGRVADENRARVAEEIQLNIGTLVDLTIAFLPGMVKRKSGAVVNIASTASYQPVPGLAVYAATKAFVRSFSEAVWGEVPTGVKVFAVSPGATATEFFDVAGTKPAGNLATPADVARVILQQLDSEKPAPSTIVGWQNRIMARVSRIVPVKAAIAVAGSLFLPKK</sequence>
<dbReference type="InterPro" id="IPR002347">
    <property type="entry name" value="SDR_fam"/>
</dbReference>
<organism evidence="3">
    <name type="scientific">freshwater metagenome</name>
    <dbReference type="NCBI Taxonomy" id="449393"/>
    <lineage>
        <taxon>unclassified sequences</taxon>
        <taxon>metagenomes</taxon>
        <taxon>ecological metagenomes</taxon>
    </lineage>
</organism>